<evidence type="ECO:0000313" key="2">
    <source>
        <dbReference type="EMBL" id="KAF9596016.1"/>
    </source>
</evidence>
<dbReference type="EMBL" id="JADFTS010000007">
    <property type="protein sequence ID" value="KAF9596016.1"/>
    <property type="molecule type" value="Genomic_DNA"/>
</dbReference>
<dbReference type="AlphaFoldDB" id="A0A835HB14"/>
<name>A0A835HB14_9MAGN</name>
<evidence type="ECO:0000256" key="1">
    <source>
        <dbReference type="SAM" id="Coils"/>
    </source>
</evidence>
<organism evidence="2 3">
    <name type="scientific">Coptis chinensis</name>
    <dbReference type="NCBI Taxonomy" id="261450"/>
    <lineage>
        <taxon>Eukaryota</taxon>
        <taxon>Viridiplantae</taxon>
        <taxon>Streptophyta</taxon>
        <taxon>Embryophyta</taxon>
        <taxon>Tracheophyta</taxon>
        <taxon>Spermatophyta</taxon>
        <taxon>Magnoliopsida</taxon>
        <taxon>Ranunculales</taxon>
        <taxon>Ranunculaceae</taxon>
        <taxon>Coptidoideae</taxon>
        <taxon>Coptis</taxon>
    </lineage>
</organism>
<accession>A0A835HB14</accession>
<sequence length="94" mass="10706">MALVDLVLYSSNYQVFGVDKRGTLRGLVSGVSKTTHMVAEPYKRKVEEEHGSRMELQSQIEDLKLEMYEEKKACIEMQLQVNALLAMRGINLES</sequence>
<reference evidence="2 3" key="1">
    <citation type="submission" date="2020-10" db="EMBL/GenBank/DDBJ databases">
        <title>The Coptis chinensis genome and diversification of protoberbering-type alkaloids.</title>
        <authorList>
            <person name="Wang B."/>
            <person name="Shu S."/>
            <person name="Song C."/>
            <person name="Liu Y."/>
        </authorList>
    </citation>
    <scope>NUCLEOTIDE SEQUENCE [LARGE SCALE GENOMIC DNA]</scope>
    <source>
        <strain evidence="2">HL-2020</strain>
        <tissue evidence="2">Leaf</tissue>
    </source>
</reference>
<feature type="coiled-coil region" evidence="1">
    <location>
        <begin position="46"/>
        <end position="73"/>
    </location>
</feature>
<comment type="caution">
    <text evidence="2">The sequence shown here is derived from an EMBL/GenBank/DDBJ whole genome shotgun (WGS) entry which is preliminary data.</text>
</comment>
<dbReference type="Proteomes" id="UP000631114">
    <property type="component" value="Unassembled WGS sequence"/>
</dbReference>
<gene>
    <name evidence="2" type="ORF">IFM89_006943</name>
</gene>
<keyword evidence="1" id="KW-0175">Coiled coil</keyword>
<evidence type="ECO:0000313" key="3">
    <source>
        <dbReference type="Proteomes" id="UP000631114"/>
    </source>
</evidence>
<proteinExistence type="predicted"/>
<keyword evidence="3" id="KW-1185">Reference proteome</keyword>
<protein>
    <submittedName>
        <fullName evidence="2">Uncharacterized protein</fullName>
    </submittedName>
</protein>